<dbReference type="Pfam" id="PF25917">
    <property type="entry name" value="BSH_RND"/>
    <property type="match status" value="1"/>
</dbReference>
<keyword evidence="4" id="KW-0812">Transmembrane</keyword>
<dbReference type="GO" id="GO:0016020">
    <property type="term" value="C:membrane"/>
    <property type="evidence" value="ECO:0007669"/>
    <property type="project" value="InterPro"/>
</dbReference>
<evidence type="ECO:0000256" key="4">
    <source>
        <dbReference type="SAM" id="Phobius"/>
    </source>
</evidence>
<reference evidence="6 7" key="1">
    <citation type="submission" date="2020-10" db="EMBL/GenBank/DDBJ databases">
        <title>Degradation of 1,4-Dioxane by Xanthobacter sp. YN2, via a Novel Group-2 Soluble Di-Iron Monooxygenase.</title>
        <authorList>
            <person name="Ma F."/>
            <person name="Wang Y."/>
            <person name="Yang J."/>
            <person name="Guo H."/>
            <person name="Su D."/>
            <person name="Yu L."/>
        </authorList>
    </citation>
    <scope>NUCLEOTIDE SEQUENCE [LARGE SCALE GENOMIC DNA]</scope>
    <source>
        <strain evidence="6 7">YN2</strain>
    </source>
</reference>
<evidence type="ECO:0000313" key="6">
    <source>
        <dbReference type="EMBL" id="QRG07873.1"/>
    </source>
</evidence>
<keyword evidence="4" id="KW-1133">Transmembrane helix</keyword>
<dbReference type="PANTHER" id="PTHR30386:SF24">
    <property type="entry name" value="MULTIDRUG RESISTANCE EFFLUX PUMP"/>
    <property type="match status" value="1"/>
</dbReference>
<name>A0A974PQH6_9HYPH</name>
<dbReference type="Gene3D" id="2.40.30.170">
    <property type="match status" value="1"/>
</dbReference>
<evidence type="ECO:0000259" key="5">
    <source>
        <dbReference type="Pfam" id="PF25917"/>
    </source>
</evidence>
<keyword evidence="4" id="KW-0472">Membrane</keyword>
<feature type="coiled-coil region" evidence="2">
    <location>
        <begin position="203"/>
        <end position="244"/>
    </location>
</feature>
<evidence type="ECO:0000256" key="3">
    <source>
        <dbReference type="SAM" id="MobiDB-lite"/>
    </source>
</evidence>
<keyword evidence="7" id="KW-1185">Reference proteome</keyword>
<sequence>MNIAVNPSPATAKRVLPSVGPTDAPPLAPPPAAQRPARSRFRLLLVSAAGLLALCGLAYAGFEYWTSWRFEQTTDDAYVQADVVTIAPKVSGYLRTVEVNDNQPVKAGDILATIDPRDYEASVNQALADVTQATASIANFTAQIAEQQALIDEARATIDVDQAAELYAEQNDKRYATLANAGYGSIQNAQQAASAGAQAKAALARDKAALLAAQKQVDTLKAQLEQAKATLAHNEAVLDQAQLNLGYTKLRAPVDGVVGARTLRVGQFVQPGTQLLALVPLQATYIVANYKETQLTDVRRGQPVSISVDTFPGTSVRGVVNSVAPASGQEFALLPPDNATGNFTKIVQRIPVKVTIDRADPLAGRLLPGMSVTTTISVREQPRPPAAALDMAAPTMAPSTQGMLAKGEE</sequence>
<dbReference type="Gene3D" id="2.40.50.100">
    <property type="match status" value="1"/>
</dbReference>
<dbReference type="PANTHER" id="PTHR30386">
    <property type="entry name" value="MEMBRANE FUSION SUBUNIT OF EMRAB-TOLC MULTIDRUG EFFLUX PUMP"/>
    <property type="match status" value="1"/>
</dbReference>
<feature type="region of interest" description="Disordered" evidence="3">
    <location>
        <begin position="14"/>
        <end position="33"/>
    </location>
</feature>
<dbReference type="RefSeq" id="WP_203194785.1">
    <property type="nucleotide sequence ID" value="NZ_CP063362.1"/>
</dbReference>
<dbReference type="InterPro" id="IPR058625">
    <property type="entry name" value="MdtA-like_BSH"/>
</dbReference>
<protein>
    <submittedName>
        <fullName evidence="6">HlyD family secretion protein</fullName>
    </submittedName>
</protein>
<gene>
    <name evidence="6" type="ORF">EZH22_05730</name>
</gene>
<dbReference type="SUPFAM" id="SSF111369">
    <property type="entry name" value="HlyD-like secretion proteins"/>
    <property type="match status" value="2"/>
</dbReference>
<proteinExistence type="inferred from homology"/>
<dbReference type="Proteomes" id="UP000596427">
    <property type="component" value="Chromosome"/>
</dbReference>
<dbReference type="InterPro" id="IPR006143">
    <property type="entry name" value="RND_pump_MFP"/>
</dbReference>
<organism evidence="6 7">
    <name type="scientific">Xanthobacter dioxanivorans</name>
    <dbReference type="NCBI Taxonomy" id="2528964"/>
    <lineage>
        <taxon>Bacteria</taxon>
        <taxon>Pseudomonadati</taxon>
        <taxon>Pseudomonadota</taxon>
        <taxon>Alphaproteobacteria</taxon>
        <taxon>Hyphomicrobiales</taxon>
        <taxon>Xanthobacteraceae</taxon>
        <taxon>Xanthobacter</taxon>
    </lineage>
</organism>
<comment type="similarity">
    <text evidence="1">Belongs to the membrane fusion protein (MFP) (TC 8.A.1) family.</text>
</comment>
<dbReference type="KEGG" id="xdi:EZH22_05730"/>
<dbReference type="Gene3D" id="1.10.287.470">
    <property type="entry name" value="Helix hairpin bin"/>
    <property type="match status" value="1"/>
</dbReference>
<evidence type="ECO:0000313" key="7">
    <source>
        <dbReference type="Proteomes" id="UP000596427"/>
    </source>
</evidence>
<evidence type="ECO:0000256" key="1">
    <source>
        <dbReference type="ARBA" id="ARBA00009477"/>
    </source>
</evidence>
<feature type="compositionally biased region" description="Pro residues" evidence="3">
    <location>
        <begin position="23"/>
        <end position="33"/>
    </location>
</feature>
<feature type="domain" description="Multidrug resistance protein MdtA-like barrel-sandwich hybrid" evidence="5">
    <location>
        <begin position="83"/>
        <end position="278"/>
    </location>
</feature>
<keyword evidence="2" id="KW-0175">Coiled coil</keyword>
<dbReference type="AlphaFoldDB" id="A0A974PQH6"/>
<accession>A0A974PQH6</accession>
<feature type="transmembrane region" description="Helical" evidence="4">
    <location>
        <begin position="43"/>
        <end position="62"/>
    </location>
</feature>
<dbReference type="GO" id="GO:0022857">
    <property type="term" value="F:transmembrane transporter activity"/>
    <property type="evidence" value="ECO:0007669"/>
    <property type="project" value="InterPro"/>
</dbReference>
<dbReference type="InterPro" id="IPR050739">
    <property type="entry name" value="MFP"/>
</dbReference>
<evidence type="ECO:0000256" key="2">
    <source>
        <dbReference type="SAM" id="Coils"/>
    </source>
</evidence>
<dbReference type="EMBL" id="CP063362">
    <property type="protein sequence ID" value="QRG07873.1"/>
    <property type="molecule type" value="Genomic_DNA"/>
</dbReference>
<dbReference type="NCBIfam" id="TIGR01730">
    <property type="entry name" value="RND_mfp"/>
    <property type="match status" value="1"/>
</dbReference>